<accession>A0ABT3D0U3</accession>
<evidence type="ECO:0000313" key="2">
    <source>
        <dbReference type="Proteomes" id="UP001300692"/>
    </source>
</evidence>
<proteinExistence type="predicted"/>
<protein>
    <submittedName>
        <fullName evidence="1">Uncharacterized protein</fullName>
    </submittedName>
</protein>
<organism evidence="1 2">
    <name type="scientific">Reichenbachiella ulvae</name>
    <dbReference type="NCBI Taxonomy" id="2980104"/>
    <lineage>
        <taxon>Bacteria</taxon>
        <taxon>Pseudomonadati</taxon>
        <taxon>Bacteroidota</taxon>
        <taxon>Cytophagia</taxon>
        <taxon>Cytophagales</taxon>
        <taxon>Reichenbachiellaceae</taxon>
        <taxon>Reichenbachiella</taxon>
    </lineage>
</organism>
<evidence type="ECO:0000313" key="1">
    <source>
        <dbReference type="EMBL" id="MCV9389547.1"/>
    </source>
</evidence>
<comment type="caution">
    <text evidence="1">The sequence shown here is derived from an EMBL/GenBank/DDBJ whole genome shotgun (WGS) entry which is preliminary data.</text>
</comment>
<dbReference type="RefSeq" id="WP_264140530.1">
    <property type="nucleotide sequence ID" value="NZ_JAOYOD010000012.1"/>
</dbReference>
<dbReference type="Proteomes" id="UP001300692">
    <property type="component" value="Unassembled WGS sequence"/>
</dbReference>
<gene>
    <name evidence="1" type="ORF">N7U62_23055</name>
</gene>
<sequence>MDSNDLTTTHDAVMANLGAGIDLGVHWNIDRRNYLLLSRQTI</sequence>
<keyword evidence="2" id="KW-1185">Reference proteome</keyword>
<name>A0ABT3D0U3_9BACT</name>
<reference evidence="1 2" key="1">
    <citation type="submission" date="2022-10" db="EMBL/GenBank/DDBJ databases">
        <title>Comparative genomics and taxonomic characterization of three novel marine species of genus Reichenbachiella exhibiting antioxidant and polysaccharide degradation activities.</title>
        <authorList>
            <person name="Muhammad N."/>
            <person name="Lee Y.-J."/>
            <person name="Ko J."/>
            <person name="Kim S.-G."/>
        </authorList>
    </citation>
    <scope>NUCLEOTIDE SEQUENCE [LARGE SCALE GENOMIC DNA]</scope>
    <source>
        <strain evidence="1 2">ABR2-5</strain>
    </source>
</reference>
<dbReference type="EMBL" id="JAOYOD010000012">
    <property type="protein sequence ID" value="MCV9389547.1"/>
    <property type="molecule type" value="Genomic_DNA"/>
</dbReference>